<proteinExistence type="predicted"/>
<dbReference type="Gene3D" id="3.90.550.10">
    <property type="entry name" value="Spore Coat Polysaccharide Biosynthesis Protein SpsA, Chain A"/>
    <property type="match status" value="1"/>
</dbReference>
<dbReference type="AlphaFoldDB" id="A0A344LN68"/>
<dbReference type="RefSeq" id="WP_113676485.1">
    <property type="nucleotide sequence ID" value="NZ_CP030261.1"/>
</dbReference>
<dbReference type="Proteomes" id="UP000251561">
    <property type="component" value="Chromosome"/>
</dbReference>
<organism evidence="2 3">
    <name type="scientific">Flavobacterium fluviale</name>
    <dbReference type="NCBI Taxonomy" id="2249356"/>
    <lineage>
        <taxon>Bacteria</taxon>
        <taxon>Pseudomonadati</taxon>
        <taxon>Bacteroidota</taxon>
        <taxon>Flavobacteriia</taxon>
        <taxon>Flavobacteriales</taxon>
        <taxon>Flavobacteriaceae</taxon>
        <taxon>Flavobacterium</taxon>
    </lineage>
</organism>
<accession>A0A344LN68</accession>
<dbReference type="InterPro" id="IPR029044">
    <property type="entry name" value="Nucleotide-diphossugar_trans"/>
</dbReference>
<feature type="domain" description="Glycosyltransferase 2-like" evidence="1">
    <location>
        <begin position="12"/>
        <end position="175"/>
    </location>
</feature>
<protein>
    <recommendedName>
        <fullName evidence="1">Glycosyltransferase 2-like domain-containing protein</fullName>
    </recommendedName>
</protein>
<dbReference type="GO" id="GO:0016758">
    <property type="term" value="F:hexosyltransferase activity"/>
    <property type="evidence" value="ECO:0007669"/>
    <property type="project" value="UniProtKB-ARBA"/>
</dbReference>
<evidence type="ECO:0000313" key="3">
    <source>
        <dbReference type="Proteomes" id="UP000251561"/>
    </source>
</evidence>
<evidence type="ECO:0000313" key="2">
    <source>
        <dbReference type="EMBL" id="AXB55360.1"/>
    </source>
</evidence>
<dbReference type="Pfam" id="PF00535">
    <property type="entry name" value="Glycos_transf_2"/>
    <property type="match status" value="1"/>
</dbReference>
<dbReference type="PANTHER" id="PTHR22916:SF3">
    <property type="entry name" value="UDP-GLCNAC:BETAGAL BETA-1,3-N-ACETYLGLUCOSAMINYLTRANSFERASE-LIKE PROTEIN 1"/>
    <property type="match status" value="1"/>
</dbReference>
<keyword evidence="3" id="KW-1185">Reference proteome</keyword>
<dbReference type="KEGG" id="ffl:HYN86_01565"/>
<name>A0A344LN68_9FLAO</name>
<dbReference type="EMBL" id="CP030261">
    <property type="protein sequence ID" value="AXB55360.1"/>
    <property type="molecule type" value="Genomic_DNA"/>
</dbReference>
<evidence type="ECO:0000259" key="1">
    <source>
        <dbReference type="Pfam" id="PF00535"/>
    </source>
</evidence>
<gene>
    <name evidence="2" type="ORF">HYN86_01565</name>
</gene>
<dbReference type="InterPro" id="IPR001173">
    <property type="entry name" value="Glyco_trans_2-like"/>
</dbReference>
<sequence>MMVENHNEILVSIIIPVHKTHSFFISCVESALSQTHKNIEVILACNGNLEINECKKFLDINDHRLVFIKTIQGRDNARNCALEIAKGNWIQFLDYDDYLFPAKIEKQLNEVMYDYKLIICEWKKFTKDVSDNYNFPFKSLFTNKLLSANKLIQKLGQSGGFIATSSWLVSKELLSELKWQDSPNDDAVFLSEILKKEPRIIMIPEVLSAYRIHESNTSSIRNKEEFDKLMKSWKVIYHNLKKIKDANVEVYIYKSYLYLIGYSKQIDKYRLQEVVYNCICFGLKGKVGFVMFKDIIKKIIR</sequence>
<dbReference type="SUPFAM" id="SSF53448">
    <property type="entry name" value="Nucleotide-diphospho-sugar transferases"/>
    <property type="match status" value="1"/>
</dbReference>
<dbReference type="CDD" id="cd00761">
    <property type="entry name" value="Glyco_tranf_GTA_type"/>
    <property type="match status" value="1"/>
</dbReference>
<dbReference type="PANTHER" id="PTHR22916">
    <property type="entry name" value="GLYCOSYLTRANSFERASE"/>
    <property type="match status" value="1"/>
</dbReference>
<reference evidence="2 3" key="1">
    <citation type="submission" date="2018-06" db="EMBL/GenBank/DDBJ databases">
        <title>Genome sequencing of Flavobacterium.</title>
        <authorList>
            <person name="Baek M.-G."/>
            <person name="Yi H."/>
        </authorList>
    </citation>
    <scope>NUCLEOTIDE SEQUENCE [LARGE SCALE GENOMIC DNA]</scope>
    <source>
        <strain evidence="2 3">HYN0086</strain>
    </source>
</reference>
<dbReference type="OrthoDB" id="597270at2"/>